<proteinExistence type="predicted"/>
<dbReference type="CDD" id="cd22191">
    <property type="entry name" value="DPBB_RlpA_EXP_N-like"/>
    <property type="match status" value="1"/>
</dbReference>
<dbReference type="Gene3D" id="2.40.40.10">
    <property type="entry name" value="RlpA-like domain"/>
    <property type="match status" value="1"/>
</dbReference>
<organism evidence="2 3">
    <name type="scientific">Apophysomyces ossiformis</name>
    <dbReference type="NCBI Taxonomy" id="679940"/>
    <lineage>
        <taxon>Eukaryota</taxon>
        <taxon>Fungi</taxon>
        <taxon>Fungi incertae sedis</taxon>
        <taxon>Mucoromycota</taxon>
        <taxon>Mucoromycotina</taxon>
        <taxon>Mucoromycetes</taxon>
        <taxon>Mucorales</taxon>
        <taxon>Mucorineae</taxon>
        <taxon>Mucoraceae</taxon>
        <taxon>Apophysomyces</taxon>
    </lineage>
</organism>
<dbReference type="SUPFAM" id="SSF50685">
    <property type="entry name" value="Barwin-like endoglucanases"/>
    <property type="match status" value="1"/>
</dbReference>
<dbReference type="PANTHER" id="PTHR31836">
    <property type="match status" value="1"/>
</dbReference>
<reference evidence="2" key="1">
    <citation type="submission" date="2020-01" db="EMBL/GenBank/DDBJ databases">
        <title>Genome Sequencing of Three Apophysomyces-Like Fungal Strains Confirms a Novel Fungal Genus in the Mucoromycota with divergent Burkholderia-like Endosymbiotic Bacteria.</title>
        <authorList>
            <person name="Stajich J.E."/>
            <person name="Macias A.M."/>
            <person name="Carter-House D."/>
            <person name="Lovett B."/>
            <person name="Kasson L.R."/>
            <person name="Berry K."/>
            <person name="Grigoriev I."/>
            <person name="Chang Y."/>
            <person name="Spatafora J."/>
            <person name="Kasson M.T."/>
        </authorList>
    </citation>
    <scope>NUCLEOTIDE SEQUENCE</scope>
    <source>
        <strain evidence="2">NRRL A-21654</strain>
    </source>
</reference>
<accession>A0A8H7BR05</accession>
<sequence>MKRGTAKLISDLKKGAEKALDGVTKGRGTWYHGADLKQAACYGRNGLRSYDASAHDMIGAMAMDDFEECYQCVKIVNNAHPELSVVVKIIDKCAACEKGKHIDLTPRAFQKLAPQADLDLGVLNIRWHKVPCQHSHLYPGGPRPGRH</sequence>
<dbReference type="AlphaFoldDB" id="A0A8H7BR05"/>
<keyword evidence="3" id="KW-1185">Reference proteome</keyword>
<protein>
    <submittedName>
        <fullName evidence="2">Uncharacterized protein</fullName>
    </submittedName>
</protein>
<dbReference type="EMBL" id="JABAYA010000111">
    <property type="protein sequence ID" value="KAF7724800.1"/>
    <property type="molecule type" value="Genomic_DNA"/>
</dbReference>
<dbReference type="InterPro" id="IPR051477">
    <property type="entry name" value="Expansin_CellWall"/>
</dbReference>
<evidence type="ECO:0000256" key="1">
    <source>
        <dbReference type="ARBA" id="ARBA00022729"/>
    </source>
</evidence>
<evidence type="ECO:0000313" key="2">
    <source>
        <dbReference type="EMBL" id="KAF7724800.1"/>
    </source>
</evidence>
<dbReference type="InterPro" id="IPR036908">
    <property type="entry name" value="RlpA-like_sf"/>
</dbReference>
<keyword evidence="1" id="KW-0732">Signal</keyword>
<dbReference type="OrthoDB" id="623670at2759"/>
<dbReference type="PANTHER" id="PTHR31836:SF22">
    <property type="entry name" value="RLPA-LIKE PROTEIN DOUBLE-PSI BETA-BARREL DOMAIN-CONTAINING PROTEIN"/>
    <property type="match status" value="1"/>
</dbReference>
<evidence type="ECO:0000313" key="3">
    <source>
        <dbReference type="Proteomes" id="UP000605846"/>
    </source>
</evidence>
<gene>
    <name evidence="2" type="ORF">EC973_000757</name>
</gene>
<comment type="caution">
    <text evidence="2">The sequence shown here is derived from an EMBL/GenBank/DDBJ whole genome shotgun (WGS) entry which is preliminary data.</text>
</comment>
<dbReference type="Proteomes" id="UP000605846">
    <property type="component" value="Unassembled WGS sequence"/>
</dbReference>
<name>A0A8H7BR05_9FUNG</name>